<dbReference type="GO" id="GO:0005737">
    <property type="term" value="C:cytoplasm"/>
    <property type="evidence" value="ECO:0007669"/>
    <property type="project" value="TreeGrafter"/>
</dbReference>
<gene>
    <name evidence="3" type="ORF">CAP_3279</name>
</gene>
<accession>A0A017T8R3</accession>
<dbReference type="EMBL" id="ASRX01000024">
    <property type="protein sequence ID" value="EYF05362.1"/>
    <property type="molecule type" value="Genomic_DNA"/>
</dbReference>
<name>A0A017T8R3_9BACT</name>
<comment type="caution">
    <text evidence="3">The sequence shown here is derived from an EMBL/GenBank/DDBJ whole genome shotgun (WGS) entry which is preliminary data.</text>
</comment>
<evidence type="ECO:0000313" key="4">
    <source>
        <dbReference type="Proteomes" id="UP000019678"/>
    </source>
</evidence>
<dbReference type="Proteomes" id="UP000019678">
    <property type="component" value="Unassembled WGS sequence"/>
</dbReference>
<evidence type="ECO:0000256" key="1">
    <source>
        <dbReference type="SAM" id="MobiDB-lite"/>
    </source>
</evidence>
<organism evidence="3 4">
    <name type="scientific">Chondromyces apiculatus DSM 436</name>
    <dbReference type="NCBI Taxonomy" id="1192034"/>
    <lineage>
        <taxon>Bacteria</taxon>
        <taxon>Pseudomonadati</taxon>
        <taxon>Myxococcota</taxon>
        <taxon>Polyangia</taxon>
        <taxon>Polyangiales</taxon>
        <taxon>Polyangiaceae</taxon>
        <taxon>Chondromyces</taxon>
    </lineage>
</organism>
<dbReference type="GO" id="GO:0043041">
    <property type="term" value="P:amino acid activation for nonribosomal peptide biosynthetic process"/>
    <property type="evidence" value="ECO:0007669"/>
    <property type="project" value="TreeGrafter"/>
</dbReference>
<dbReference type="PANTHER" id="PTHR45527:SF1">
    <property type="entry name" value="FATTY ACID SYNTHASE"/>
    <property type="match status" value="1"/>
</dbReference>
<evidence type="ECO:0000259" key="2">
    <source>
        <dbReference type="Pfam" id="PF00668"/>
    </source>
</evidence>
<protein>
    <submittedName>
        <fullName evidence="3">Non-ribosomal peptide synthetase</fullName>
    </submittedName>
</protein>
<dbReference type="SUPFAM" id="SSF52777">
    <property type="entry name" value="CoA-dependent acyltransferases"/>
    <property type="match status" value="2"/>
</dbReference>
<dbReference type="GO" id="GO:0044550">
    <property type="term" value="P:secondary metabolite biosynthetic process"/>
    <property type="evidence" value="ECO:0007669"/>
    <property type="project" value="TreeGrafter"/>
</dbReference>
<feature type="region of interest" description="Disordered" evidence="1">
    <location>
        <begin position="16"/>
        <end position="52"/>
    </location>
</feature>
<reference evidence="3 4" key="1">
    <citation type="submission" date="2013-05" db="EMBL/GenBank/DDBJ databases">
        <title>Genome assembly of Chondromyces apiculatus DSM 436.</title>
        <authorList>
            <person name="Sharma G."/>
            <person name="Khatri I."/>
            <person name="Kaur C."/>
            <person name="Mayilraj S."/>
            <person name="Subramanian S."/>
        </authorList>
    </citation>
    <scope>NUCLEOTIDE SEQUENCE [LARGE SCALE GENOMIC DNA]</scope>
    <source>
        <strain evidence="3 4">DSM 436</strain>
    </source>
</reference>
<dbReference type="InterPro" id="IPR001242">
    <property type="entry name" value="Condensation_dom"/>
</dbReference>
<dbReference type="AlphaFoldDB" id="A0A017T8R3"/>
<dbReference type="GO" id="GO:0003824">
    <property type="term" value="F:catalytic activity"/>
    <property type="evidence" value="ECO:0007669"/>
    <property type="project" value="InterPro"/>
</dbReference>
<evidence type="ECO:0000313" key="3">
    <source>
        <dbReference type="EMBL" id="EYF05362.1"/>
    </source>
</evidence>
<dbReference type="Gene3D" id="3.30.559.10">
    <property type="entry name" value="Chloramphenicol acetyltransferase-like domain"/>
    <property type="match status" value="1"/>
</dbReference>
<dbReference type="InterPro" id="IPR023213">
    <property type="entry name" value="CAT-like_dom_sf"/>
</dbReference>
<sequence>MRDCARILTKTKMMTTTTMGQRTPAYPLSSPQREGWVDAPSNQDAPPSSQGGYARIEGPLDVAVLERALGHVVAENDALRIALVPGETAPAQKIMDHVPVALDYVDCKDVSGSGGGETKALEWLHETLEKPLLQVGQGPLFHFAVVRVAEELHYWMTRVHPLIADGWAISLMIQRTAAAYDALRAGRPLDEGAKRSYADFIADDQAYMASEQFQRDAAYWREKLETIPEPLLPSRSFGRAAPQPRPRWRSELLLDRARFGQLQAFALEQGTTPFQVILATLYGYFARVTQRDDVAFGLCAVNRSTVDFRQTVGRFSTTVPAWYQLGTSLSFRELLVALGHEAKRGAPHRRFPLSEVNRLAGVYGDRPFDVTLSCSGGGGDVWLGEASASFRALTASNEQKGLRIHVEKLHAQGGIRLAFDGSSESLAKAEILRLPARLENLLTQVMQRPDRPLRDLQILTRDERRQLGICLSGEWAVMGAVQ</sequence>
<feature type="domain" description="Condensation" evidence="2">
    <location>
        <begin position="26"/>
        <end position="467"/>
    </location>
</feature>
<dbReference type="Gene3D" id="3.30.559.30">
    <property type="entry name" value="Nonribosomal peptide synthetase, condensation domain"/>
    <property type="match status" value="1"/>
</dbReference>
<dbReference type="GO" id="GO:0031177">
    <property type="term" value="F:phosphopantetheine binding"/>
    <property type="evidence" value="ECO:0007669"/>
    <property type="project" value="TreeGrafter"/>
</dbReference>
<dbReference type="Pfam" id="PF00668">
    <property type="entry name" value="Condensation"/>
    <property type="match status" value="1"/>
</dbReference>
<feature type="compositionally biased region" description="Polar residues" evidence="1">
    <location>
        <begin position="40"/>
        <end position="51"/>
    </location>
</feature>
<dbReference type="PANTHER" id="PTHR45527">
    <property type="entry name" value="NONRIBOSOMAL PEPTIDE SYNTHETASE"/>
    <property type="match status" value="1"/>
</dbReference>
<dbReference type="eggNOG" id="COG1020">
    <property type="taxonomic scope" value="Bacteria"/>
</dbReference>
<keyword evidence="4" id="KW-1185">Reference proteome</keyword>
<proteinExistence type="predicted"/>
<dbReference type="STRING" id="1192034.CAP_3279"/>